<evidence type="ECO:0000256" key="1">
    <source>
        <dbReference type="SAM" id="MobiDB-lite"/>
    </source>
</evidence>
<keyword evidence="3" id="KW-1185">Reference proteome</keyword>
<protein>
    <submittedName>
        <fullName evidence="2">Uncharacterized protein</fullName>
    </submittedName>
</protein>
<name>A0A498JFV5_MALDO</name>
<gene>
    <name evidence="2" type="ORF">DVH24_024104</name>
</gene>
<accession>A0A498JFV5</accession>
<evidence type="ECO:0000313" key="2">
    <source>
        <dbReference type="EMBL" id="RXH94420.1"/>
    </source>
</evidence>
<comment type="caution">
    <text evidence="2">The sequence shown here is derived from an EMBL/GenBank/DDBJ whole genome shotgun (WGS) entry which is preliminary data.</text>
</comment>
<dbReference type="EMBL" id="RDQH01000333">
    <property type="protein sequence ID" value="RXH94420.1"/>
    <property type="molecule type" value="Genomic_DNA"/>
</dbReference>
<dbReference type="Proteomes" id="UP000290289">
    <property type="component" value="Chromosome 7"/>
</dbReference>
<proteinExistence type="predicted"/>
<reference evidence="2 3" key="1">
    <citation type="submission" date="2018-10" db="EMBL/GenBank/DDBJ databases">
        <title>A high-quality apple genome assembly.</title>
        <authorList>
            <person name="Hu J."/>
        </authorList>
    </citation>
    <scope>NUCLEOTIDE SEQUENCE [LARGE SCALE GENOMIC DNA]</scope>
    <source>
        <strain evidence="3">cv. HFTH1</strain>
        <tissue evidence="2">Young leaf</tissue>
    </source>
</reference>
<dbReference type="AlphaFoldDB" id="A0A498JFV5"/>
<feature type="compositionally biased region" description="Basic and acidic residues" evidence="1">
    <location>
        <begin position="18"/>
        <end position="47"/>
    </location>
</feature>
<sequence length="71" mass="8152">MSIALSTRALAMPPGEFFSDKARKEGSIEPKDRNRSNKHLDNKDRQLAKRPTLNINCKCHKKSNAHYPEME</sequence>
<feature type="region of interest" description="Disordered" evidence="1">
    <location>
        <begin position="1"/>
        <end position="55"/>
    </location>
</feature>
<evidence type="ECO:0000313" key="3">
    <source>
        <dbReference type="Proteomes" id="UP000290289"/>
    </source>
</evidence>
<organism evidence="2 3">
    <name type="scientific">Malus domestica</name>
    <name type="common">Apple</name>
    <name type="synonym">Pyrus malus</name>
    <dbReference type="NCBI Taxonomy" id="3750"/>
    <lineage>
        <taxon>Eukaryota</taxon>
        <taxon>Viridiplantae</taxon>
        <taxon>Streptophyta</taxon>
        <taxon>Embryophyta</taxon>
        <taxon>Tracheophyta</taxon>
        <taxon>Spermatophyta</taxon>
        <taxon>Magnoliopsida</taxon>
        <taxon>eudicotyledons</taxon>
        <taxon>Gunneridae</taxon>
        <taxon>Pentapetalae</taxon>
        <taxon>rosids</taxon>
        <taxon>fabids</taxon>
        <taxon>Rosales</taxon>
        <taxon>Rosaceae</taxon>
        <taxon>Amygdaloideae</taxon>
        <taxon>Maleae</taxon>
        <taxon>Malus</taxon>
    </lineage>
</organism>